<name>A0A523UL95_UNCAE</name>
<dbReference type="AlphaFoldDB" id="A0A523UL95"/>
<dbReference type="EMBL" id="SOJK01000292">
    <property type="protein sequence ID" value="TET43081.1"/>
    <property type="molecule type" value="Genomic_DNA"/>
</dbReference>
<gene>
    <name evidence="1" type="ORF">E3J59_07010</name>
</gene>
<sequence>MTEKEKLLLALKSALDLEEDFIVKLVPIYQSLVRFSELSEKEKKYVENILSIMESDSVEHKRIVESLIKKIKMEEKDGYQEDAL</sequence>
<evidence type="ECO:0008006" key="3">
    <source>
        <dbReference type="Google" id="ProtNLM"/>
    </source>
</evidence>
<evidence type="ECO:0000313" key="2">
    <source>
        <dbReference type="Proteomes" id="UP000320679"/>
    </source>
</evidence>
<protein>
    <recommendedName>
        <fullName evidence="3">Rubrerythrin diiron-binding domain-containing protein</fullName>
    </recommendedName>
</protein>
<organism evidence="1 2">
    <name type="scientific">Aerophobetes bacterium</name>
    <dbReference type="NCBI Taxonomy" id="2030807"/>
    <lineage>
        <taxon>Bacteria</taxon>
        <taxon>Candidatus Aerophobota</taxon>
    </lineage>
</organism>
<reference evidence="1 2" key="1">
    <citation type="submission" date="2019-03" db="EMBL/GenBank/DDBJ databases">
        <title>Metabolic potential of uncultured bacteria and archaea associated with petroleum seepage in deep-sea sediments.</title>
        <authorList>
            <person name="Dong X."/>
            <person name="Hubert C."/>
        </authorList>
    </citation>
    <scope>NUCLEOTIDE SEQUENCE [LARGE SCALE GENOMIC DNA]</scope>
    <source>
        <strain evidence="1">E29_bin78</strain>
    </source>
</reference>
<dbReference type="Proteomes" id="UP000320679">
    <property type="component" value="Unassembled WGS sequence"/>
</dbReference>
<proteinExistence type="predicted"/>
<accession>A0A523UL95</accession>
<evidence type="ECO:0000313" key="1">
    <source>
        <dbReference type="EMBL" id="TET43081.1"/>
    </source>
</evidence>
<comment type="caution">
    <text evidence="1">The sequence shown here is derived from an EMBL/GenBank/DDBJ whole genome shotgun (WGS) entry which is preliminary data.</text>
</comment>